<dbReference type="InterPro" id="IPR009262">
    <property type="entry name" value="SLC35_F1/F2/F6"/>
</dbReference>
<evidence type="ECO:0000256" key="2">
    <source>
        <dbReference type="ARBA" id="ARBA00007863"/>
    </source>
</evidence>
<keyword evidence="6 7" id="KW-0472">Membrane</keyword>
<feature type="transmembrane region" description="Helical" evidence="7">
    <location>
        <begin position="253"/>
        <end position="280"/>
    </location>
</feature>
<feature type="transmembrane region" description="Helical" evidence="7">
    <location>
        <begin position="12"/>
        <end position="31"/>
    </location>
</feature>
<comment type="subcellular location">
    <subcellularLocation>
        <location evidence="1">Membrane</location>
        <topology evidence="1">Multi-pass membrane protein</topology>
    </subcellularLocation>
</comment>
<dbReference type="KEGG" id="acan:ACA1_088940"/>
<dbReference type="AlphaFoldDB" id="L8GUQ2"/>
<keyword evidence="9" id="KW-1185">Reference proteome</keyword>
<evidence type="ECO:0000313" key="9">
    <source>
        <dbReference type="Proteomes" id="UP000011083"/>
    </source>
</evidence>
<feature type="transmembrane region" description="Helical" evidence="7">
    <location>
        <begin position="367"/>
        <end position="389"/>
    </location>
</feature>
<protein>
    <recommendedName>
        <fullName evidence="10">Solute carrier family 35 member F6</fullName>
    </recommendedName>
</protein>
<feature type="transmembrane region" description="Helical" evidence="7">
    <location>
        <begin position="165"/>
        <end position="182"/>
    </location>
</feature>
<dbReference type="Proteomes" id="UP000011083">
    <property type="component" value="Unassembled WGS sequence"/>
</dbReference>
<keyword evidence="4 7" id="KW-0812">Transmembrane</keyword>
<dbReference type="GO" id="GO:0016020">
    <property type="term" value="C:membrane"/>
    <property type="evidence" value="ECO:0007669"/>
    <property type="project" value="UniProtKB-SubCell"/>
</dbReference>
<evidence type="ECO:0000256" key="3">
    <source>
        <dbReference type="ARBA" id="ARBA00022448"/>
    </source>
</evidence>
<dbReference type="OrthoDB" id="29773at2759"/>
<feature type="transmembrane region" description="Helical" evidence="7">
    <location>
        <begin position="135"/>
        <end position="159"/>
    </location>
</feature>
<feature type="transmembrane region" description="Helical" evidence="7">
    <location>
        <begin position="189"/>
        <end position="210"/>
    </location>
</feature>
<dbReference type="STRING" id="1257118.L8GUQ2"/>
<dbReference type="GeneID" id="14917430"/>
<organism evidence="8 9">
    <name type="scientific">Acanthamoeba castellanii (strain ATCC 30010 / Neff)</name>
    <dbReference type="NCBI Taxonomy" id="1257118"/>
    <lineage>
        <taxon>Eukaryota</taxon>
        <taxon>Amoebozoa</taxon>
        <taxon>Discosea</taxon>
        <taxon>Longamoebia</taxon>
        <taxon>Centramoebida</taxon>
        <taxon>Acanthamoebidae</taxon>
        <taxon>Acanthamoeba</taxon>
    </lineage>
</organism>
<keyword evidence="5 7" id="KW-1133">Transmembrane helix</keyword>
<feature type="transmembrane region" description="Helical" evidence="7">
    <location>
        <begin position="51"/>
        <end position="73"/>
    </location>
</feature>
<feature type="transmembrane region" description="Helical" evidence="7">
    <location>
        <begin position="300"/>
        <end position="322"/>
    </location>
</feature>
<feature type="transmembrane region" description="Helical" evidence="7">
    <location>
        <begin position="334"/>
        <end position="355"/>
    </location>
</feature>
<dbReference type="GO" id="GO:0022857">
    <property type="term" value="F:transmembrane transporter activity"/>
    <property type="evidence" value="ECO:0007669"/>
    <property type="project" value="InterPro"/>
</dbReference>
<dbReference type="RefSeq" id="XP_004338660.1">
    <property type="nucleotide sequence ID" value="XM_004338612.1"/>
</dbReference>
<dbReference type="PANTHER" id="PTHR13146">
    <property type="match status" value="1"/>
</dbReference>
<name>L8GUQ2_ACACF</name>
<proteinExistence type="inferred from homology"/>
<accession>L8GUQ2</accession>
<dbReference type="OMA" id="CFIFEEL"/>
<feature type="transmembrane region" description="Helical" evidence="7">
    <location>
        <begin position="222"/>
        <end position="241"/>
    </location>
</feature>
<evidence type="ECO:0008006" key="10">
    <source>
        <dbReference type="Google" id="ProtNLM"/>
    </source>
</evidence>
<evidence type="ECO:0000256" key="1">
    <source>
        <dbReference type="ARBA" id="ARBA00004141"/>
    </source>
</evidence>
<dbReference type="SUPFAM" id="SSF103481">
    <property type="entry name" value="Multidrug resistance efflux transporter EmrE"/>
    <property type="match status" value="1"/>
</dbReference>
<dbReference type="InterPro" id="IPR037185">
    <property type="entry name" value="EmrE-like"/>
</dbReference>
<dbReference type="Pfam" id="PF06027">
    <property type="entry name" value="SLC35F"/>
    <property type="match status" value="1"/>
</dbReference>
<dbReference type="PANTHER" id="PTHR13146:SF0">
    <property type="entry name" value="SOLUTE CARRIER FAMILY 35 MEMBER F6"/>
    <property type="match status" value="1"/>
</dbReference>
<dbReference type="VEuPathDB" id="AmoebaDB:ACA1_088940"/>
<sequence>MGGLRFMSAQAVGILVLVVVMLVTGSVNTLSKKWQNQQTSHGLSGEDKPFSFPWTQTLFMFAGEALCAIVYVLMRVYQTKCRPAGYENRYQRISIEEKDEDDDDHKHNPSRLAINVTTADDEPAPAQQDPWYAPFYFLLTCCFDVIGTTLGGIGLLYTYASVFQMLRGSIIVFSGILSVLFLKRKLYFYNWLGITITTVGLACVGIASVISDSGGRDIKEVILGDVLIILGQLSNAIQMIIEEIFLKRQNYHALVVVGGEGLWGVLLMAVAVLPICYLIPGSDGGSYENAVDGFVMIGNNMTLLGLVLLYWLSIAFYNFTSLSVAKSLTTVHRTFIDACRTLCVWGIQLVIYYAFNHTSLGEGWGHYSYIQLIGFVLLISGTLVYNSVVKLPFLYYPTKEDRH</sequence>
<evidence type="ECO:0000256" key="5">
    <source>
        <dbReference type="ARBA" id="ARBA00022989"/>
    </source>
</evidence>
<comment type="similarity">
    <text evidence="2">Belongs to the SLC35F solute transporter family.</text>
</comment>
<evidence type="ECO:0000313" key="8">
    <source>
        <dbReference type="EMBL" id="ELR16647.1"/>
    </source>
</evidence>
<evidence type="ECO:0000256" key="6">
    <source>
        <dbReference type="ARBA" id="ARBA00023136"/>
    </source>
</evidence>
<evidence type="ECO:0000256" key="4">
    <source>
        <dbReference type="ARBA" id="ARBA00022692"/>
    </source>
</evidence>
<reference evidence="8 9" key="1">
    <citation type="journal article" date="2013" name="Genome Biol.">
        <title>Genome of Acanthamoeba castellanii highlights extensive lateral gene transfer and early evolution of tyrosine kinase signaling.</title>
        <authorList>
            <person name="Clarke M."/>
            <person name="Lohan A.J."/>
            <person name="Liu B."/>
            <person name="Lagkouvardos I."/>
            <person name="Roy S."/>
            <person name="Zafar N."/>
            <person name="Bertelli C."/>
            <person name="Schilde C."/>
            <person name="Kianianmomeni A."/>
            <person name="Burglin T.R."/>
            <person name="Frech C."/>
            <person name="Turcotte B."/>
            <person name="Kopec K.O."/>
            <person name="Synnott J.M."/>
            <person name="Choo C."/>
            <person name="Paponov I."/>
            <person name="Finkler A."/>
            <person name="Soon Heng Tan C."/>
            <person name="Hutchins A.P."/>
            <person name="Weinmeier T."/>
            <person name="Rattei T."/>
            <person name="Chu J.S."/>
            <person name="Gimenez G."/>
            <person name="Irimia M."/>
            <person name="Rigden D.J."/>
            <person name="Fitzpatrick D.A."/>
            <person name="Lorenzo-Morales J."/>
            <person name="Bateman A."/>
            <person name="Chiu C.H."/>
            <person name="Tang P."/>
            <person name="Hegemann P."/>
            <person name="Fromm H."/>
            <person name="Raoult D."/>
            <person name="Greub G."/>
            <person name="Miranda-Saavedra D."/>
            <person name="Chen N."/>
            <person name="Nash P."/>
            <person name="Ginger M.L."/>
            <person name="Horn M."/>
            <person name="Schaap P."/>
            <person name="Caler L."/>
            <person name="Loftus B."/>
        </authorList>
    </citation>
    <scope>NUCLEOTIDE SEQUENCE [LARGE SCALE GENOMIC DNA]</scope>
    <source>
        <strain evidence="8 9">Neff</strain>
    </source>
</reference>
<dbReference type="EMBL" id="KB007985">
    <property type="protein sequence ID" value="ELR16647.1"/>
    <property type="molecule type" value="Genomic_DNA"/>
</dbReference>
<evidence type="ECO:0000256" key="7">
    <source>
        <dbReference type="SAM" id="Phobius"/>
    </source>
</evidence>
<gene>
    <name evidence="8" type="ORF">ACA1_088940</name>
</gene>
<keyword evidence="3" id="KW-0813">Transport</keyword>